<proteinExistence type="predicted"/>
<gene>
    <name evidence="2" type="ORF">BCF88_10740</name>
</gene>
<feature type="transmembrane region" description="Helical" evidence="1">
    <location>
        <begin position="101"/>
        <end position="125"/>
    </location>
</feature>
<keyword evidence="1" id="KW-0812">Transmembrane</keyword>
<dbReference type="Proteomes" id="UP000247715">
    <property type="component" value="Unassembled WGS sequence"/>
</dbReference>
<evidence type="ECO:0000256" key="1">
    <source>
        <dbReference type="SAM" id="Phobius"/>
    </source>
</evidence>
<reference evidence="2 3" key="1">
    <citation type="submission" date="2018-06" db="EMBL/GenBank/DDBJ databases">
        <title>Genomic Encyclopedia of Archaeal and Bacterial Type Strains, Phase II (KMG-II): from individual species to whole genera.</title>
        <authorList>
            <person name="Goeker M."/>
        </authorList>
    </citation>
    <scope>NUCLEOTIDE SEQUENCE [LARGE SCALE GENOMIC DNA]</scope>
    <source>
        <strain evidence="2 3">ATCC 29103</strain>
    </source>
</reference>
<sequence length="130" mass="14492">MTSERKLSIVSLIIKVVGIILLGVAIYFIIQNAAPAIKELKEKIETESFKDTFDRIKSIIKSNLTYFIILGSGLLTAVLTYVLDLAILTMSSWKSQAFGKIILFLSTLLPVLWVISWIGNIGIIVKTKVY</sequence>
<evidence type="ECO:0000313" key="3">
    <source>
        <dbReference type="Proteomes" id="UP000247715"/>
    </source>
</evidence>
<dbReference type="AlphaFoldDB" id="A0A318U4P4"/>
<evidence type="ECO:0000313" key="2">
    <source>
        <dbReference type="EMBL" id="PYF42663.1"/>
    </source>
</evidence>
<accession>A0A318U4P4</accession>
<comment type="caution">
    <text evidence="2">The sequence shown here is derived from an EMBL/GenBank/DDBJ whole genome shotgun (WGS) entry which is preliminary data.</text>
</comment>
<organism evidence="2 3">
    <name type="scientific">Metamycoplasma alkalescens</name>
    <dbReference type="NCBI Taxonomy" id="45363"/>
    <lineage>
        <taxon>Bacteria</taxon>
        <taxon>Bacillati</taxon>
        <taxon>Mycoplasmatota</taxon>
        <taxon>Mycoplasmoidales</taxon>
        <taxon>Metamycoplasmataceae</taxon>
        <taxon>Metamycoplasma</taxon>
    </lineage>
</organism>
<feature type="transmembrane region" description="Helical" evidence="1">
    <location>
        <begin position="12"/>
        <end position="30"/>
    </location>
</feature>
<keyword evidence="1" id="KW-0472">Membrane</keyword>
<dbReference type="RefSeq" id="WP_002881378.1">
    <property type="nucleotide sequence ID" value="NZ_CP190015.1"/>
</dbReference>
<dbReference type="EMBL" id="QKLP01000007">
    <property type="protein sequence ID" value="PYF42663.1"/>
    <property type="molecule type" value="Genomic_DNA"/>
</dbReference>
<protein>
    <submittedName>
        <fullName evidence="2">Uncharacterized protein</fullName>
    </submittedName>
</protein>
<name>A0A318U4P4_9BACT</name>
<feature type="transmembrane region" description="Helical" evidence="1">
    <location>
        <begin position="64"/>
        <end position="89"/>
    </location>
</feature>
<keyword evidence="1" id="KW-1133">Transmembrane helix</keyword>